<dbReference type="InterPro" id="IPR050482">
    <property type="entry name" value="Sensor_HK_TwoCompSys"/>
</dbReference>
<dbReference type="GO" id="GO:0000155">
    <property type="term" value="F:phosphorelay sensor kinase activity"/>
    <property type="evidence" value="ECO:0007669"/>
    <property type="project" value="InterPro"/>
</dbReference>
<dbReference type="Proteomes" id="UP000431901">
    <property type="component" value="Unassembled WGS sequence"/>
</dbReference>
<gene>
    <name evidence="12" type="ORF">GQ466_01565</name>
</gene>
<feature type="domain" description="Histidine kinase/HSP90-like ATPase" evidence="10">
    <location>
        <begin position="296"/>
        <end position="385"/>
    </location>
</feature>
<protein>
    <recommendedName>
        <fullName evidence="2">histidine kinase</fullName>
        <ecNumber evidence="2">2.7.13.3</ecNumber>
    </recommendedName>
</protein>
<evidence type="ECO:0000256" key="2">
    <source>
        <dbReference type="ARBA" id="ARBA00012438"/>
    </source>
</evidence>
<dbReference type="InterPro" id="IPR036890">
    <property type="entry name" value="HATPase_C_sf"/>
</dbReference>
<dbReference type="Pfam" id="PF07730">
    <property type="entry name" value="HisKA_3"/>
    <property type="match status" value="1"/>
</dbReference>
<name>A0A6I4W3A9_9ACTN</name>
<organism evidence="12 13">
    <name type="scientific">Actinomadura rayongensis</name>
    <dbReference type="NCBI Taxonomy" id="1429076"/>
    <lineage>
        <taxon>Bacteria</taxon>
        <taxon>Bacillati</taxon>
        <taxon>Actinomycetota</taxon>
        <taxon>Actinomycetes</taxon>
        <taxon>Streptosporangiales</taxon>
        <taxon>Thermomonosporaceae</taxon>
        <taxon>Actinomadura</taxon>
    </lineage>
</organism>
<keyword evidence="13" id="KW-1185">Reference proteome</keyword>
<feature type="domain" description="Signal transduction histidine kinase subgroup 3 dimerisation and phosphoacceptor" evidence="11">
    <location>
        <begin position="184"/>
        <end position="249"/>
    </location>
</feature>
<proteinExistence type="predicted"/>
<dbReference type="OrthoDB" id="3288457at2"/>
<dbReference type="Gene3D" id="1.20.5.1930">
    <property type="match status" value="1"/>
</dbReference>
<dbReference type="InterPro" id="IPR003594">
    <property type="entry name" value="HATPase_dom"/>
</dbReference>
<keyword evidence="4" id="KW-0808">Transferase</keyword>
<evidence type="ECO:0000256" key="9">
    <source>
        <dbReference type="SAM" id="Phobius"/>
    </source>
</evidence>
<dbReference type="GO" id="GO:0005524">
    <property type="term" value="F:ATP binding"/>
    <property type="evidence" value="ECO:0007669"/>
    <property type="project" value="UniProtKB-KW"/>
</dbReference>
<dbReference type="PANTHER" id="PTHR24421:SF10">
    <property type="entry name" value="NITRATE_NITRITE SENSOR PROTEIN NARQ"/>
    <property type="match status" value="1"/>
</dbReference>
<keyword evidence="9" id="KW-0472">Membrane</keyword>
<evidence type="ECO:0000256" key="1">
    <source>
        <dbReference type="ARBA" id="ARBA00000085"/>
    </source>
</evidence>
<dbReference type="PANTHER" id="PTHR24421">
    <property type="entry name" value="NITRATE/NITRITE SENSOR PROTEIN NARX-RELATED"/>
    <property type="match status" value="1"/>
</dbReference>
<evidence type="ECO:0000256" key="4">
    <source>
        <dbReference type="ARBA" id="ARBA00022679"/>
    </source>
</evidence>
<reference evidence="12 13" key="1">
    <citation type="submission" date="2019-12" db="EMBL/GenBank/DDBJ databases">
        <title>Nocardia macrotermitis sp. nov. and Nocardia aurantia sp. nov., isolated from the gut of the fungus growing-termite Macrotermes natalensis.</title>
        <authorList>
            <person name="Christine B."/>
            <person name="Rene B."/>
        </authorList>
    </citation>
    <scope>NUCLEOTIDE SEQUENCE [LARGE SCALE GENOMIC DNA]</scope>
    <source>
        <strain evidence="12 13">DSM 102126</strain>
    </source>
</reference>
<dbReference type="SUPFAM" id="SSF55874">
    <property type="entry name" value="ATPase domain of HSP90 chaperone/DNA topoisomerase II/histidine kinase"/>
    <property type="match status" value="1"/>
</dbReference>
<dbReference type="GO" id="GO:0016020">
    <property type="term" value="C:membrane"/>
    <property type="evidence" value="ECO:0007669"/>
    <property type="project" value="InterPro"/>
</dbReference>
<dbReference type="Gene3D" id="3.30.565.10">
    <property type="entry name" value="Histidine kinase-like ATPase, C-terminal domain"/>
    <property type="match status" value="1"/>
</dbReference>
<sequence>MDENSRARTWQTWSMAGACLAVDLFALVFINAAGAGGWRVAVLVLSTAVADLALAGPPKHAELVAVLRAGVVVLVPLLLRQPYLFEIPITPGQMVAGYRAGAWLPFPAALRALGALAGAVLGYALVRGGWWLDHLWAAGFIALGIAFVPWMVGRSNTSQLAHLSRLELMAERRAAAVARAVAEERSAIARDLHDVISHHVSAISMHAGVARMELAGGPGSAARRSVSQVEAASRSAMADLRRLLDVLHGQDPSPDRRQPGLGDIDELLDRVRAAGPPVHLTVAGDLGRLPAALDLAAYRILQEALTNALRHGDGGQVTVALGRADGDLALDVANTLGAPPRRDCASPGRGLAGVRQRVALHGGAFRCGPSADGRGWRLAVRLPVEDEA</sequence>
<evidence type="ECO:0000256" key="5">
    <source>
        <dbReference type="ARBA" id="ARBA00022741"/>
    </source>
</evidence>
<dbReference type="EMBL" id="WUTW01000001">
    <property type="protein sequence ID" value="MXQ62716.1"/>
    <property type="molecule type" value="Genomic_DNA"/>
</dbReference>
<dbReference type="Pfam" id="PF02518">
    <property type="entry name" value="HATPase_c"/>
    <property type="match status" value="1"/>
</dbReference>
<dbReference type="InterPro" id="IPR011712">
    <property type="entry name" value="Sig_transdc_His_kin_sub3_dim/P"/>
</dbReference>
<evidence type="ECO:0000259" key="10">
    <source>
        <dbReference type="Pfam" id="PF02518"/>
    </source>
</evidence>
<accession>A0A6I4W3A9</accession>
<dbReference type="RefSeq" id="WP_161100970.1">
    <property type="nucleotide sequence ID" value="NZ_JBHLYI010000002.1"/>
</dbReference>
<feature type="transmembrane region" description="Helical" evidence="9">
    <location>
        <begin position="103"/>
        <end position="126"/>
    </location>
</feature>
<dbReference type="GO" id="GO:0046983">
    <property type="term" value="F:protein dimerization activity"/>
    <property type="evidence" value="ECO:0007669"/>
    <property type="project" value="InterPro"/>
</dbReference>
<evidence type="ECO:0000256" key="6">
    <source>
        <dbReference type="ARBA" id="ARBA00022777"/>
    </source>
</evidence>
<evidence type="ECO:0000313" key="13">
    <source>
        <dbReference type="Proteomes" id="UP000431901"/>
    </source>
</evidence>
<keyword evidence="3" id="KW-0597">Phosphoprotein</keyword>
<comment type="caution">
    <text evidence="12">The sequence shown here is derived from an EMBL/GenBank/DDBJ whole genome shotgun (WGS) entry which is preliminary data.</text>
</comment>
<keyword evidence="5" id="KW-0547">Nucleotide-binding</keyword>
<keyword evidence="9" id="KW-0812">Transmembrane</keyword>
<keyword evidence="8" id="KW-0902">Two-component regulatory system</keyword>
<dbReference type="AlphaFoldDB" id="A0A6I4W3A9"/>
<keyword evidence="9" id="KW-1133">Transmembrane helix</keyword>
<dbReference type="EC" id="2.7.13.3" evidence="2"/>
<feature type="transmembrane region" description="Helical" evidence="9">
    <location>
        <begin position="12"/>
        <end position="30"/>
    </location>
</feature>
<evidence type="ECO:0000256" key="3">
    <source>
        <dbReference type="ARBA" id="ARBA00022553"/>
    </source>
</evidence>
<evidence type="ECO:0000256" key="8">
    <source>
        <dbReference type="ARBA" id="ARBA00023012"/>
    </source>
</evidence>
<keyword evidence="6 12" id="KW-0418">Kinase</keyword>
<keyword evidence="7" id="KW-0067">ATP-binding</keyword>
<evidence type="ECO:0000256" key="7">
    <source>
        <dbReference type="ARBA" id="ARBA00022840"/>
    </source>
</evidence>
<dbReference type="CDD" id="cd16917">
    <property type="entry name" value="HATPase_UhpB-NarQ-NarX-like"/>
    <property type="match status" value="1"/>
</dbReference>
<evidence type="ECO:0000259" key="11">
    <source>
        <dbReference type="Pfam" id="PF07730"/>
    </source>
</evidence>
<comment type="catalytic activity">
    <reaction evidence="1">
        <text>ATP + protein L-histidine = ADP + protein N-phospho-L-histidine.</text>
        <dbReference type="EC" id="2.7.13.3"/>
    </reaction>
</comment>
<dbReference type="PROSITE" id="PS51257">
    <property type="entry name" value="PROKAR_LIPOPROTEIN"/>
    <property type="match status" value="1"/>
</dbReference>
<feature type="transmembrane region" description="Helical" evidence="9">
    <location>
        <begin position="135"/>
        <end position="152"/>
    </location>
</feature>
<evidence type="ECO:0000313" key="12">
    <source>
        <dbReference type="EMBL" id="MXQ62716.1"/>
    </source>
</evidence>